<gene>
    <name evidence="4" type="ORF">A2845_05160</name>
</gene>
<dbReference type="InterPro" id="IPR003709">
    <property type="entry name" value="VanY-like_core_dom"/>
</dbReference>
<dbReference type="PANTHER" id="PTHR34385">
    <property type="entry name" value="D-ALANYL-D-ALANINE CARBOXYPEPTIDASE"/>
    <property type="match status" value="1"/>
</dbReference>
<sequence length="308" mass="35681">MEPDTTRKDTIFIILLTFFIACIVGFSGYAYWVLLDTKAKLESELAHTKEEYASRSAFLLENIDVLQRLLATTTSKRDDLEKTLREEQVLISAMQLQVESALGTVGTLEKLSTTDTELLKKYSRVYFLNENFTPKTLEVVPSQYVFQPEKEKKVYGEMLPFLFELLNDAVGDGIDLRVLSAYRSFGEQSTLKSVYSVLYGAGTSNRFSADQGYSEHQLGTAVDLTTKQLGARYTAFEKDDAYRWLMEHAYEYGFVLSYPKENTYYVFEPWHFRFVGKSLALRLHIENKYFYDLEQRTIDQYLISIFDR</sequence>
<dbReference type="CDD" id="cd14852">
    <property type="entry name" value="LD-carboxypeptidase"/>
    <property type="match status" value="1"/>
</dbReference>
<feature type="transmembrane region" description="Helical" evidence="2">
    <location>
        <begin position="12"/>
        <end position="34"/>
    </location>
</feature>
<dbReference type="InterPro" id="IPR009045">
    <property type="entry name" value="Zn_M74/Hedgehog-like"/>
</dbReference>
<dbReference type="SUPFAM" id="SSF55166">
    <property type="entry name" value="Hedgehog/DD-peptidase"/>
    <property type="match status" value="1"/>
</dbReference>
<proteinExistence type="predicted"/>
<dbReference type="Proteomes" id="UP000177122">
    <property type="component" value="Unassembled WGS sequence"/>
</dbReference>
<feature type="coiled-coil region" evidence="1">
    <location>
        <begin position="63"/>
        <end position="97"/>
    </location>
</feature>
<evidence type="ECO:0000313" key="5">
    <source>
        <dbReference type="Proteomes" id="UP000177122"/>
    </source>
</evidence>
<dbReference type="PANTHER" id="PTHR34385:SF1">
    <property type="entry name" value="PEPTIDOGLYCAN L-ALANYL-D-GLUTAMATE ENDOPEPTIDASE CWLK"/>
    <property type="match status" value="1"/>
</dbReference>
<keyword evidence="2" id="KW-0812">Transmembrane</keyword>
<protein>
    <recommendedName>
        <fullName evidence="3">D-alanyl-D-alanine carboxypeptidase-like core domain-containing protein</fullName>
    </recommendedName>
</protein>
<accession>A0A1G2CUE4</accession>
<feature type="domain" description="D-alanyl-D-alanine carboxypeptidase-like core" evidence="3">
    <location>
        <begin position="159"/>
        <end position="277"/>
    </location>
</feature>
<name>A0A1G2CUE4_9BACT</name>
<reference evidence="4 5" key="1">
    <citation type="journal article" date="2016" name="Nat. Commun.">
        <title>Thousands of microbial genomes shed light on interconnected biogeochemical processes in an aquifer system.</title>
        <authorList>
            <person name="Anantharaman K."/>
            <person name="Brown C.T."/>
            <person name="Hug L.A."/>
            <person name="Sharon I."/>
            <person name="Castelle C.J."/>
            <person name="Probst A.J."/>
            <person name="Thomas B.C."/>
            <person name="Singh A."/>
            <person name="Wilkins M.J."/>
            <person name="Karaoz U."/>
            <person name="Brodie E.L."/>
            <person name="Williams K.H."/>
            <person name="Hubbard S.S."/>
            <person name="Banfield J.F."/>
        </authorList>
    </citation>
    <scope>NUCLEOTIDE SEQUENCE [LARGE SCALE GENOMIC DNA]</scope>
</reference>
<keyword evidence="2" id="KW-1133">Transmembrane helix</keyword>
<evidence type="ECO:0000256" key="2">
    <source>
        <dbReference type="SAM" id="Phobius"/>
    </source>
</evidence>
<dbReference type="GO" id="GO:0008233">
    <property type="term" value="F:peptidase activity"/>
    <property type="evidence" value="ECO:0007669"/>
    <property type="project" value="InterPro"/>
</dbReference>
<evidence type="ECO:0000256" key="1">
    <source>
        <dbReference type="SAM" id="Coils"/>
    </source>
</evidence>
<keyword evidence="2" id="KW-0472">Membrane</keyword>
<keyword evidence="1" id="KW-0175">Coiled coil</keyword>
<dbReference type="PROSITE" id="PS51257">
    <property type="entry name" value="PROKAR_LIPOPROTEIN"/>
    <property type="match status" value="1"/>
</dbReference>
<dbReference type="AlphaFoldDB" id="A0A1G2CUE4"/>
<evidence type="ECO:0000313" key="4">
    <source>
        <dbReference type="EMBL" id="OGZ04852.1"/>
    </source>
</evidence>
<evidence type="ECO:0000259" key="3">
    <source>
        <dbReference type="Pfam" id="PF02557"/>
    </source>
</evidence>
<dbReference type="EMBL" id="MHLI01000019">
    <property type="protein sequence ID" value="OGZ04852.1"/>
    <property type="molecule type" value="Genomic_DNA"/>
</dbReference>
<dbReference type="Gene3D" id="3.30.1380.10">
    <property type="match status" value="1"/>
</dbReference>
<dbReference type="InterPro" id="IPR052179">
    <property type="entry name" value="DD-CPase-like"/>
</dbReference>
<dbReference type="InterPro" id="IPR058193">
    <property type="entry name" value="VanY/YodJ_core_dom"/>
</dbReference>
<organism evidence="4 5">
    <name type="scientific">Candidatus Lloydbacteria bacterium RIFCSPHIGHO2_01_FULL_49_22</name>
    <dbReference type="NCBI Taxonomy" id="1798658"/>
    <lineage>
        <taxon>Bacteria</taxon>
        <taxon>Candidatus Lloydiibacteriota</taxon>
    </lineage>
</organism>
<dbReference type="GO" id="GO:0006508">
    <property type="term" value="P:proteolysis"/>
    <property type="evidence" value="ECO:0007669"/>
    <property type="project" value="InterPro"/>
</dbReference>
<dbReference type="Pfam" id="PF02557">
    <property type="entry name" value="VanY"/>
    <property type="match status" value="1"/>
</dbReference>
<comment type="caution">
    <text evidence="4">The sequence shown here is derived from an EMBL/GenBank/DDBJ whole genome shotgun (WGS) entry which is preliminary data.</text>
</comment>